<proteinExistence type="predicted"/>
<dbReference type="KEGG" id="lsx:H8B22_13570"/>
<evidence type="ECO:0000313" key="1">
    <source>
        <dbReference type="EMBL" id="QNP40481.1"/>
    </source>
</evidence>
<gene>
    <name evidence="1" type="ORF">H8B22_13570</name>
</gene>
<dbReference type="EMBL" id="CP060820">
    <property type="protein sequence ID" value="QNP40481.1"/>
    <property type="molecule type" value="Genomic_DNA"/>
</dbReference>
<keyword evidence="2" id="KW-1185">Reference proteome</keyword>
<name>A0A7H0FWR5_9GAMM</name>
<dbReference type="Proteomes" id="UP000516018">
    <property type="component" value="Chromosome"/>
</dbReference>
<evidence type="ECO:0000313" key="2">
    <source>
        <dbReference type="Proteomes" id="UP000516018"/>
    </source>
</evidence>
<dbReference type="AlphaFoldDB" id="A0A7H0FWR5"/>
<accession>A0A7H0FWR5</accession>
<sequence length="111" mass="12167">MSPESLLPGEVYYHLRFADPDMTVPAVEPVVYIGVDVFPDEDPDAVDTHYFQDALSYRFCGSAAGDGFRPHPDIEPLIHPVAADDIGDSLLDLDGVIAALTEARRRTLPIQ</sequence>
<organism evidence="1 2">
    <name type="scientific">Agrilutibacter terrestris</name>
    <dbReference type="NCBI Taxonomy" id="2865112"/>
    <lineage>
        <taxon>Bacteria</taxon>
        <taxon>Pseudomonadati</taxon>
        <taxon>Pseudomonadota</taxon>
        <taxon>Gammaproteobacteria</taxon>
        <taxon>Lysobacterales</taxon>
        <taxon>Lysobacteraceae</taxon>
        <taxon>Agrilutibacter</taxon>
    </lineage>
</organism>
<reference evidence="1 2" key="1">
    <citation type="submission" date="2020-08" db="EMBL/GenBank/DDBJ databases">
        <title>Lysobacter sp. II4 sp. nov., isolated from soil.</title>
        <authorList>
            <person name="Woo C.Y."/>
            <person name="Kim J."/>
        </authorList>
    </citation>
    <scope>NUCLEOTIDE SEQUENCE [LARGE SCALE GENOMIC DNA]</scope>
    <source>
        <strain evidence="1 2">II4</strain>
    </source>
</reference>
<protein>
    <submittedName>
        <fullName evidence="1">Uncharacterized protein</fullName>
    </submittedName>
</protein>
<dbReference type="RefSeq" id="WP_187711922.1">
    <property type="nucleotide sequence ID" value="NZ_CP060820.1"/>
</dbReference>